<feature type="domain" description="MalQ N-terminal beta-sandwich" evidence="11">
    <location>
        <begin position="84"/>
        <end position="163"/>
    </location>
</feature>
<dbReference type="InterPro" id="IPR003385">
    <property type="entry name" value="Glyco_hydro_77"/>
</dbReference>
<evidence type="ECO:0000256" key="4">
    <source>
        <dbReference type="ARBA" id="ARBA00020295"/>
    </source>
</evidence>
<comment type="catalytic activity">
    <reaction evidence="1 10">
        <text>Transfers a segment of a (1-&gt;4)-alpha-D-glucan to a new position in an acceptor, which may be glucose or a (1-&gt;4)-alpha-D-glucan.</text>
        <dbReference type="EC" id="2.4.1.25"/>
    </reaction>
</comment>
<dbReference type="PANTHER" id="PTHR32438">
    <property type="entry name" value="4-ALPHA-GLUCANOTRANSFERASE DPE1, CHLOROPLASTIC/AMYLOPLASTIC"/>
    <property type="match status" value="1"/>
</dbReference>
<evidence type="ECO:0000256" key="1">
    <source>
        <dbReference type="ARBA" id="ARBA00000439"/>
    </source>
</evidence>
<name>A0ABN6S7U6_9BIFI</name>
<dbReference type="Pfam" id="PF21226">
    <property type="entry name" value="MalQ_N"/>
    <property type="match status" value="1"/>
</dbReference>
<evidence type="ECO:0000256" key="7">
    <source>
        <dbReference type="ARBA" id="ARBA00023277"/>
    </source>
</evidence>
<sequence length="718" mass="78626">MDMSEQTQQTGQQEVNAPLSQLAQACGVATEYKGQQGEIHVIADRVVAKVLTALGIDVEADDAEGIAAHLQRLTQERQEALCSPTVLQELGVPTALTLNCQPGALAASLTLEDGSDGSGELLLRAGEEGQTLLELGSGIPMGYHRLDLQAGERQQRATLITAPQRIPLPEAVKEHARWGWMTQLYSVRSHGSWGVGDFADLAQLLAAAGSKSGADFMLINPIHAGEPQAPLQPSPYFPASRTFLNPLYIRPQSIAAYKELGESERMQADQLFAQAAEQNSDPNRLDRDLAWTCKKQALWLIFQQARPSLRVDSAFAQFVRAGGQELESFALWCLAYQHWGQPQERADSWFRSESPHSARVQALKASDQEGFEFYLWLQWVANQQLEEAQRSGKAAGMVLGLMEDMAVGVNPLGEDVWSHPERYARGASVGAPPDAFNQQGQNWLQPPLDPLDLERTGYKAYRQLVGGMFAHSGAIRIDHALGLFRLWWIPAGSPASEGTYVTYNYKAMLSVLAIEATRAGGIVVGEDLGVVPDFAAQALADRGVLGTIIEWFEQKDGVFKNPAGYRKYALAAVTTHDLPPTAGYLQYEHVHIRERLGLLAQSAQEFEAAAQDEHRAMLQFLVAGGWLDPAVAGDERGHTQEIVEAMHRAVLSAPSLLKMAALVDGVGESRSQNQPGTIDEYPNWRVPLADEKGRVVYAEEVFDLPRVQALAQVMREGI</sequence>
<evidence type="ECO:0000256" key="10">
    <source>
        <dbReference type="RuleBase" id="RU361207"/>
    </source>
</evidence>
<evidence type="ECO:0000256" key="2">
    <source>
        <dbReference type="ARBA" id="ARBA00005684"/>
    </source>
</evidence>
<dbReference type="PANTHER" id="PTHR32438:SF5">
    <property type="entry name" value="4-ALPHA-GLUCANOTRANSFERASE DPE1, CHLOROPLASTIC_AMYLOPLASTIC"/>
    <property type="match status" value="1"/>
</dbReference>
<dbReference type="EMBL" id="AP026798">
    <property type="protein sequence ID" value="BDR52242.1"/>
    <property type="molecule type" value="Genomic_DNA"/>
</dbReference>
<protein>
    <recommendedName>
        <fullName evidence="4 10">4-alpha-glucanotransferase</fullName>
        <ecNumber evidence="3 10">2.4.1.25</ecNumber>
    </recommendedName>
    <alternativeName>
        <fullName evidence="8 10">Amylomaltase</fullName>
    </alternativeName>
    <alternativeName>
        <fullName evidence="9 10">Disproportionating enzyme</fullName>
    </alternativeName>
</protein>
<reference evidence="12 13" key="1">
    <citation type="journal article" date="2023" name="Microbiol. Spectr.">
        <title>Symbiosis of Carpenter Bees with Uncharacterized Lactic Acid Bacteria Showing NAD Auxotrophy.</title>
        <authorList>
            <person name="Kawasaki S."/>
            <person name="Ozawa K."/>
            <person name="Mori T."/>
            <person name="Yamamoto A."/>
            <person name="Ito M."/>
            <person name="Ohkuma M."/>
            <person name="Sakamoto M."/>
            <person name="Matsutani M."/>
        </authorList>
    </citation>
    <scope>NUCLEOTIDE SEQUENCE [LARGE SCALE GENOMIC DNA]</scope>
    <source>
        <strain evidence="12 13">Kim37-2</strain>
    </source>
</reference>
<evidence type="ECO:0000256" key="6">
    <source>
        <dbReference type="ARBA" id="ARBA00022679"/>
    </source>
</evidence>
<dbReference type="Pfam" id="PF02446">
    <property type="entry name" value="Glyco_hydro_77"/>
    <property type="match status" value="1"/>
</dbReference>
<accession>A0ABN6S7U6</accession>
<evidence type="ECO:0000256" key="3">
    <source>
        <dbReference type="ARBA" id="ARBA00012560"/>
    </source>
</evidence>
<keyword evidence="13" id="KW-1185">Reference proteome</keyword>
<dbReference type="NCBIfam" id="TIGR00217">
    <property type="entry name" value="malQ"/>
    <property type="match status" value="1"/>
</dbReference>
<evidence type="ECO:0000256" key="9">
    <source>
        <dbReference type="ARBA" id="ARBA00031501"/>
    </source>
</evidence>
<evidence type="ECO:0000259" key="11">
    <source>
        <dbReference type="Pfam" id="PF21226"/>
    </source>
</evidence>
<evidence type="ECO:0000256" key="5">
    <source>
        <dbReference type="ARBA" id="ARBA00022676"/>
    </source>
</evidence>
<dbReference type="Proteomes" id="UP001321766">
    <property type="component" value="Chromosome"/>
</dbReference>
<dbReference type="Gene3D" id="3.20.20.80">
    <property type="entry name" value="Glycosidases"/>
    <property type="match status" value="1"/>
</dbReference>
<keyword evidence="6 10" id="KW-0808">Transferase</keyword>
<dbReference type="SUPFAM" id="SSF51445">
    <property type="entry name" value="(Trans)glycosidases"/>
    <property type="match status" value="1"/>
</dbReference>
<dbReference type="EC" id="2.4.1.25" evidence="3 10"/>
<gene>
    <name evidence="12" type="primary">malQ2</name>
    <name evidence="12" type="ORF">KIM372_01490</name>
</gene>
<keyword evidence="5 10" id="KW-0328">Glycosyltransferase</keyword>
<organism evidence="12 13">
    <name type="scientific">Bombiscardovia nodaiensis</name>
    <dbReference type="NCBI Taxonomy" id="2932181"/>
    <lineage>
        <taxon>Bacteria</taxon>
        <taxon>Bacillati</taxon>
        <taxon>Actinomycetota</taxon>
        <taxon>Actinomycetes</taxon>
        <taxon>Bifidobacteriales</taxon>
        <taxon>Bifidobacteriaceae</taxon>
        <taxon>Bombiscardovia</taxon>
    </lineage>
</organism>
<evidence type="ECO:0000313" key="12">
    <source>
        <dbReference type="EMBL" id="BDR52242.1"/>
    </source>
</evidence>
<evidence type="ECO:0000313" key="13">
    <source>
        <dbReference type="Proteomes" id="UP001321766"/>
    </source>
</evidence>
<evidence type="ECO:0000256" key="8">
    <source>
        <dbReference type="ARBA" id="ARBA00031423"/>
    </source>
</evidence>
<proteinExistence type="inferred from homology"/>
<comment type="similarity">
    <text evidence="2 10">Belongs to the disproportionating enzyme family.</text>
</comment>
<keyword evidence="7 10" id="KW-0119">Carbohydrate metabolism</keyword>
<dbReference type="InterPro" id="IPR017853">
    <property type="entry name" value="GH"/>
</dbReference>
<dbReference type="InterPro" id="IPR048458">
    <property type="entry name" value="MalQ_N"/>
</dbReference>